<comment type="caution">
    <text evidence="2">The sequence shown here is derived from an EMBL/GenBank/DDBJ whole genome shotgun (WGS) entry which is preliminary data.</text>
</comment>
<dbReference type="Pfam" id="PF10016">
    <property type="entry name" value="DUF2259"/>
    <property type="match status" value="1"/>
</dbReference>
<reference evidence="2 3" key="1">
    <citation type="submission" date="2019-04" db="EMBL/GenBank/DDBJ databases">
        <title>genome sequence of strain W3.</title>
        <authorList>
            <person name="Gao J."/>
            <person name="Sun J."/>
        </authorList>
    </citation>
    <scope>NUCLEOTIDE SEQUENCE [LARGE SCALE GENOMIC DNA]</scope>
    <source>
        <strain evidence="2 3">W3</strain>
    </source>
</reference>
<dbReference type="EMBL" id="STGU01000007">
    <property type="protein sequence ID" value="THV34884.1"/>
    <property type="molecule type" value="Genomic_DNA"/>
</dbReference>
<protein>
    <submittedName>
        <fullName evidence="2">DUF2259 domain-containing protein</fullName>
    </submittedName>
</protein>
<feature type="signal peptide" evidence="1">
    <location>
        <begin position="1"/>
        <end position="20"/>
    </location>
</feature>
<evidence type="ECO:0000313" key="3">
    <source>
        <dbReference type="Proteomes" id="UP000307378"/>
    </source>
</evidence>
<dbReference type="Proteomes" id="UP000307378">
    <property type="component" value="Unassembled WGS sequence"/>
</dbReference>
<proteinExistence type="predicted"/>
<feature type="chain" id="PRO_5020282950" evidence="1">
    <location>
        <begin position="21"/>
        <end position="239"/>
    </location>
</feature>
<sequence length="239" mass="25991">MRSQLSAIALSLLSASAAGAGDVAEMRPIGYSPDGRYFAFEQFGEQDGSGFAYAEVQVIDTETDRYVEGTPVRVVIQREEASIGEARRQSLGKAKAILEARKIGDDPGHLVALTPIGELAEKTRDLRYQAFPSFYVSDGIHRIFLEEFEAKGEDLCESMDVKVRGFALSVASDAKPDERREVYRDQAVPMSRNCPSAYAIGGVVTPGYGSSAPHMVLVQVVSLGFEGNNLRWLAVPVKP</sequence>
<dbReference type="RefSeq" id="WP_136541676.1">
    <property type="nucleotide sequence ID" value="NZ_STGU01000007.1"/>
</dbReference>
<dbReference type="AlphaFoldDB" id="A0A4S8Q3W4"/>
<evidence type="ECO:0000313" key="2">
    <source>
        <dbReference type="EMBL" id="THV34884.1"/>
    </source>
</evidence>
<gene>
    <name evidence="2" type="ORF">FAA86_14510</name>
</gene>
<evidence type="ECO:0000256" key="1">
    <source>
        <dbReference type="SAM" id="SignalP"/>
    </source>
</evidence>
<name>A0A4S8Q3W4_9HYPH</name>
<accession>A0A4S8Q3W4</accession>
<keyword evidence="1" id="KW-0732">Signal</keyword>
<organism evidence="2 3">
    <name type="scientific">Rhizobium rosettiformans W3</name>
    <dbReference type="NCBI Taxonomy" id="538378"/>
    <lineage>
        <taxon>Bacteria</taxon>
        <taxon>Pseudomonadati</taxon>
        <taxon>Pseudomonadota</taxon>
        <taxon>Alphaproteobacteria</taxon>
        <taxon>Hyphomicrobiales</taxon>
        <taxon>Rhizobiaceae</taxon>
        <taxon>Rhizobium/Agrobacterium group</taxon>
        <taxon>Rhizobium</taxon>
    </lineage>
</organism>
<dbReference type="InterPro" id="IPR018725">
    <property type="entry name" value="DUF2259_secreted"/>
</dbReference>